<feature type="transmembrane region" description="Helical" evidence="1">
    <location>
        <begin position="20"/>
        <end position="38"/>
    </location>
</feature>
<keyword evidence="1" id="KW-1133">Transmembrane helix</keyword>
<dbReference type="AlphaFoldDB" id="A0A8K0E4G4"/>
<organism evidence="2 3">
    <name type="scientific">Rhamnella rubrinervis</name>
    <dbReference type="NCBI Taxonomy" id="2594499"/>
    <lineage>
        <taxon>Eukaryota</taxon>
        <taxon>Viridiplantae</taxon>
        <taxon>Streptophyta</taxon>
        <taxon>Embryophyta</taxon>
        <taxon>Tracheophyta</taxon>
        <taxon>Spermatophyta</taxon>
        <taxon>Magnoliopsida</taxon>
        <taxon>eudicotyledons</taxon>
        <taxon>Gunneridae</taxon>
        <taxon>Pentapetalae</taxon>
        <taxon>rosids</taxon>
        <taxon>fabids</taxon>
        <taxon>Rosales</taxon>
        <taxon>Rhamnaceae</taxon>
        <taxon>rhamnoid group</taxon>
        <taxon>Rhamneae</taxon>
        <taxon>Rhamnella</taxon>
    </lineage>
</organism>
<evidence type="ECO:0008006" key="4">
    <source>
        <dbReference type="Google" id="ProtNLM"/>
    </source>
</evidence>
<keyword evidence="3" id="KW-1185">Reference proteome</keyword>
<keyword evidence="1" id="KW-0812">Transmembrane</keyword>
<evidence type="ECO:0000256" key="1">
    <source>
        <dbReference type="SAM" id="Phobius"/>
    </source>
</evidence>
<proteinExistence type="predicted"/>
<evidence type="ECO:0000313" key="3">
    <source>
        <dbReference type="Proteomes" id="UP000796880"/>
    </source>
</evidence>
<name>A0A8K0E4G4_9ROSA</name>
<dbReference type="OrthoDB" id="1733367at2759"/>
<accession>A0A8K0E4G4</accession>
<comment type="caution">
    <text evidence="2">The sequence shown here is derived from an EMBL/GenBank/DDBJ whole genome shotgun (WGS) entry which is preliminary data.</text>
</comment>
<reference evidence="2" key="1">
    <citation type="submission" date="2020-03" db="EMBL/GenBank/DDBJ databases">
        <title>A high-quality chromosome-level genome assembly of a woody plant with both climbing and erect habits, Rhamnella rubrinervis.</title>
        <authorList>
            <person name="Lu Z."/>
            <person name="Yang Y."/>
            <person name="Zhu X."/>
            <person name="Sun Y."/>
        </authorList>
    </citation>
    <scope>NUCLEOTIDE SEQUENCE</scope>
    <source>
        <strain evidence="2">BYM</strain>
        <tissue evidence="2">Leaf</tissue>
    </source>
</reference>
<gene>
    <name evidence="2" type="ORF">FNV43_RR18827</name>
</gene>
<sequence>MVTHNQLLPSPPSPSSLNMASIETVFLLLSLSFLCVSAHQKHPTIINPGSTISPSSDKYPRSWPSPSGPFEFGFYGQAAGNDEIGFAIGVWLVGVDQITVVWTANRDHPPIASTATTLT</sequence>
<evidence type="ECO:0000313" key="2">
    <source>
        <dbReference type="EMBL" id="KAF3440543.1"/>
    </source>
</evidence>
<dbReference type="EMBL" id="VOIH02000008">
    <property type="protein sequence ID" value="KAF3440543.1"/>
    <property type="molecule type" value="Genomic_DNA"/>
</dbReference>
<keyword evidence="1" id="KW-0472">Membrane</keyword>
<dbReference type="Proteomes" id="UP000796880">
    <property type="component" value="Unassembled WGS sequence"/>
</dbReference>
<protein>
    <recommendedName>
        <fullName evidence="4">Bulb-type lectin domain-containing protein</fullName>
    </recommendedName>
</protein>